<proteinExistence type="predicted"/>
<feature type="region of interest" description="Disordered" evidence="1">
    <location>
        <begin position="49"/>
        <end position="68"/>
    </location>
</feature>
<name>A0A0A9BD63_ARUDO</name>
<dbReference type="EMBL" id="GBRH01240653">
    <property type="protein sequence ID" value="JAD57242.1"/>
    <property type="molecule type" value="Transcribed_RNA"/>
</dbReference>
<feature type="compositionally biased region" description="Polar residues" evidence="1">
    <location>
        <begin position="54"/>
        <end position="68"/>
    </location>
</feature>
<accession>A0A0A9BD63</accession>
<evidence type="ECO:0000256" key="1">
    <source>
        <dbReference type="SAM" id="MobiDB-lite"/>
    </source>
</evidence>
<reference evidence="2" key="2">
    <citation type="journal article" date="2015" name="Data Brief">
        <title>Shoot transcriptome of the giant reed, Arundo donax.</title>
        <authorList>
            <person name="Barrero R.A."/>
            <person name="Guerrero F.D."/>
            <person name="Moolhuijzen P."/>
            <person name="Goolsby J.A."/>
            <person name="Tidwell J."/>
            <person name="Bellgard S.E."/>
            <person name="Bellgard M.I."/>
        </authorList>
    </citation>
    <scope>NUCLEOTIDE SEQUENCE</scope>
    <source>
        <tissue evidence="2">Shoot tissue taken approximately 20 cm above the soil surface</tissue>
    </source>
</reference>
<sequence length="93" mass="10034">MLRSHCSSPLPSPRALATAAPPWTFLLTHACDSSATTKAHWVTRFHEQRRTLMPPSSGSISTPASTTTTKLRICRGRTVGTGNTQAGEELKLC</sequence>
<organism evidence="2">
    <name type="scientific">Arundo donax</name>
    <name type="common">Giant reed</name>
    <name type="synonym">Donax arundinaceus</name>
    <dbReference type="NCBI Taxonomy" id="35708"/>
    <lineage>
        <taxon>Eukaryota</taxon>
        <taxon>Viridiplantae</taxon>
        <taxon>Streptophyta</taxon>
        <taxon>Embryophyta</taxon>
        <taxon>Tracheophyta</taxon>
        <taxon>Spermatophyta</taxon>
        <taxon>Magnoliopsida</taxon>
        <taxon>Liliopsida</taxon>
        <taxon>Poales</taxon>
        <taxon>Poaceae</taxon>
        <taxon>PACMAD clade</taxon>
        <taxon>Arundinoideae</taxon>
        <taxon>Arundineae</taxon>
        <taxon>Arundo</taxon>
    </lineage>
</organism>
<reference evidence="2" key="1">
    <citation type="submission" date="2014-09" db="EMBL/GenBank/DDBJ databases">
        <authorList>
            <person name="Magalhaes I.L.F."/>
            <person name="Oliveira U."/>
            <person name="Santos F.R."/>
            <person name="Vidigal T.H.D.A."/>
            <person name="Brescovit A.D."/>
            <person name="Santos A.J."/>
        </authorList>
    </citation>
    <scope>NUCLEOTIDE SEQUENCE</scope>
    <source>
        <tissue evidence="2">Shoot tissue taken approximately 20 cm above the soil surface</tissue>
    </source>
</reference>
<protein>
    <submittedName>
        <fullName evidence="2">Uncharacterized protein</fullName>
    </submittedName>
</protein>
<dbReference type="AlphaFoldDB" id="A0A0A9BD63"/>
<evidence type="ECO:0000313" key="2">
    <source>
        <dbReference type="EMBL" id="JAD57242.1"/>
    </source>
</evidence>